<dbReference type="PANTHER" id="PTHR43884">
    <property type="entry name" value="ACYL-COA DEHYDROGENASE"/>
    <property type="match status" value="1"/>
</dbReference>
<dbReference type="EMBL" id="JBHTOK010000059">
    <property type="protein sequence ID" value="MFD1441091.1"/>
    <property type="molecule type" value="Genomic_DNA"/>
</dbReference>
<dbReference type="PANTHER" id="PTHR43884:SF12">
    <property type="entry name" value="ISOVALERYL-COA DEHYDROGENASE, MITOCHONDRIAL-RELATED"/>
    <property type="match status" value="1"/>
</dbReference>
<evidence type="ECO:0000313" key="9">
    <source>
        <dbReference type="EMBL" id="MFD1441091.1"/>
    </source>
</evidence>
<dbReference type="InterPro" id="IPR037069">
    <property type="entry name" value="AcylCoA_DH/ox_N_sf"/>
</dbReference>
<accession>A0ABW4CWM4</accession>
<comment type="caution">
    <text evidence="9">The sequence shown here is derived from an EMBL/GenBank/DDBJ whole genome shotgun (WGS) entry which is preliminary data.</text>
</comment>
<gene>
    <name evidence="9" type="ORF">ACFQ5K_06875</name>
</gene>
<organism evidence="9 10">
    <name type="scientific">Lacticaseibacillus hegangensis</name>
    <dbReference type="NCBI Taxonomy" id="2486010"/>
    <lineage>
        <taxon>Bacteria</taxon>
        <taxon>Bacillati</taxon>
        <taxon>Bacillota</taxon>
        <taxon>Bacilli</taxon>
        <taxon>Lactobacillales</taxon>
        <taxon>Lactobacillaceae</taxon>
        <taxon>Lacticaseibacillus</taxon>
    </lineage>
</organism>
<dbReference type="EC" id="1.-.-.-" evidence="9"/>
<dbReference type="InterPro" id="IPR009075">
    <property type="entry name" value="AcylCo_DH/oxidase_C"/>
</dbReference>
<evidence type="ECO:0000256" key="3">
    <source>
        <dbReference type="ARBA" id="ARBA00022630"/>
    </source>
</evidence>
<keyword evidence="4 5" id="KW-0274">FAD</keyword>
<dbReference type="Gene3D" id="2.40.110.10">
    <property type="entry name" value="Butyryl-CoA Dehydrogenase, subunit A, domain 2"/>
    <property type="match status" value="1"/>
</dbReference>
<feature type="domain" description="Acyl-CoA dehydrogenase/oxidase N-terminal" evidence="8">
    <location>
        <begin position="6"/>
        <end position="113"/>
    </location>
</feature>
<feature type="domain" description="Acyl-CoA oxidase/dehydrogenase middle" evidence="7">
    <location>
        <begin position="119"/>
        <end position="210"/>
    </location>
</feature>
<evidence type="ECO:0000259" key="6">
    <source>
        <dbReference type="Pfam" id="PF00441"/>
    </source>
</evidence>
<proteinExistence type="inferred from homology"/>
<dbReference type="InterPro" id="IPR036250">
    <property type="entry name" value="AcylCo_DH-like_C"/>
</dbReference>
<feature type="domain" description="Acyl-CoA dehydrogenase/oxidase C-terminal" evidence="6">
    <location>
        <begin position="233"/>
        <end position="369"/>
    </location>
</feature>
<sequence length="376" mass="40559">MERQWTEPEQMLLRMAAKYTDAELAPYDLEMAHTNRYPDGLVEKLIQTGFLTVMLPTEYGGAGFGPEVTAAMIERIAKGSASVAATLEGHYKSVDAILKYGTDALKKALLPQATHRIFAFGMTESTGGSNPMGIQSTAKRVAGGWLLNGNKVMITNGTLAEVYCVLVKTGEQELSVFVVDNSMPGFSFGKREDFIGLRGTPIGEIFLSDVRVDDDHLLGRVGQGGAIGDHAHDDARILMGAVLSGIMQHALSLAAKYANERTALGTPIGQMQAIQRKLADIKINQETTQLLWERAAYAKAQGQPYSELAAMAKAHGSRAAVAACDDALQVYAGYGYSNDYPLAHLMLDARALEIAEGTVEKMRTAIAQAELKKEEA</sequence>
<evidence type="ECO:0000256" key="2">
    <source>
        <dbReference type="ARBA" id="ARBA00009347"/>
    </source>
</evidence>
<evidence type="ECO:0000259" key="8">
    <source>
        <dbReference type="Pfam" id="PF02771"/>
    </source>
</evidence>
<comment type="cofactor">
    <cofactor evidence="1 5">
        <name>FAD</name>
        <dbReference type="ChEBI" id="CHEBI:57692"/>
    </cofactor>
</comment>
<protein>
    <submittedName>
        <fullName evidence="9">Acyl-CoA dehydrogenase family protein</fullName>
        <ecNumber evidence="9">1.-.-.-</ecNumber>
    </submittedName>
</protein>
<dbReference type="InterPro" id="IPR009100">
    <property type="entry name" value="AcylCoA_DH/oxidase_NM_dom_sf"/>
</dbReference>
<evidence type="ECO:0000256" key="5">
    <source>
        <dbReference type="RuleBase" id="RU362125"/>
    </source>
</evidence>
<dbReference type="PIRSF" id="PIRSF016578">
    <property type="entry name" value="HsaA"/>
    <property type="match status" value="1"/>
</dbReference>
<dbReference type="SUPFAM" id="SSF47203">
    <property type="entry name" value="Acyl-CoA dehydrogenase C-terminal domain-like"/>
    <property type="match status" value="1"/>
</dbReference>
<dbReference type="Pfam" id="PF00441">
    <property type="entry name" value="Acyl-CoA_dh_1"/>
    <property type="match status" value="1"/>
</dbReference>
<dbReference type="InterPro" id="IPR013786">
    <property type="entry name" value="AcylCoA_DH/ox_N"/>
</dbReference>
<comment type="similarity">
    <text evidence="2 5">Belongs to the acyl-CoA dehydrogenase family.</text>
</comment>
<dbReference type="InterPro" id="IPR046373">
    <property type="entry name" value="Acyl-CoA_Oxase/DH_mid-dom_sf"/>
</dbReference>
<keyword evidence="10" id="KW-1185">Reference proteome</keyword>
<evidence type="ECO:0000256" key="4">
    <source>
        <dbReference type="ARBA" id="ARBA00022827"/>
    </source>
</evidence>
<dbReference type="Proteomes" id="UP001597212">
    <property type="component" value="Unassembled WGS sequence"/>
</dbReference>
<dbReference type="SUPFAM" id="SSF56645">
    <property type="entry name" value="Acyl-CoA dehydrogenase NM domain-like"/>
    <property type="match status" value="1"/>
</dbReference>
<evidence type="ECO:0000256" key="1">
    <source>
        <dbReference type="ARBA" id="ARBA00001974"/>
    </source>
</evidence>
<keyword evidence="3 5" id="KW-0285">Flavoprotein</keyword>
<dbReference type="Gene3D" id="1.10.540.10">
    <property type="entry name" value="Acyl-CoA dehydrogenase/oxidase, N-terminal domain"/>
    <property type="match status" value="1"/>
</dbReference>
<dbReference type="GO" id="GO:0016491">
    <property type="term" value="F:oxidoreductase activity"/>
    <property type="evidence" value="ECO:0007669"/>
    <property type="project" value="UniProtKB-KW"/>
</dbReference>
<dbReference type="Pfam" id="PF02770">
    <property type="entry name" value="Acyl-CoA_dh_M"/>
    <property type="match status" value="1"/>
</dbReference>
<dbReference type="RefSeq" id="WP_125757674.1">
    <property type="nucleotide sequence ID" value="NZ_JBHTOK010000059.1"/>
</dbReference>
<dbReference type="InterPro" id="IPR006091">
    <property type="entry name" value="Acyl-CoA_Oxase/DH_mid-dom"/>
</dbReference>
<evidence type="ECO:0000313" key="10">
    <source>
        <dbReference type="Proteomes" id="UP001597212"/>
    </source>
</evidence>
<reference evidence="10" key="1">
    <citation type="journal article" date="2019" name="Int. J. Syst. Evol. Microbiol.">
        <title>The Global Catalogue of Microorganisms (GCM) 10K type strain sequencing project: providing services to taxonomists for standard genome sequencing and annotation.</title>
        <authorList>
            <consortium name="The Broad Institute Genomics Platform"/>
            <consortium name="The Broad Institute Genome Sequencing Center for Infectious Disease"/>
            <person name="Wu L."/>
            <person name="Ma J."/>
        </authorList>
    </citation>
    <scope>NUCLEOTIDE SEQUENCE [LARGE SCALE GENOMIC DNA]</scope>
    <source>
        <strain evidence="10">CCM 8912</strain>
    </source>
</reference>
<keyword evidence="5 9" id="KW-0560">Oxidoreductase</keyword>
<dbReference type="Pfam" id="PF02771">
    <property type="entry name" value="Acyl-CoA_dh_N"/>
    <property type="match status" value="1"/>
</dbReference>
<name>A0ABW4CWM4_9LACO</name>
<dbReference type="Gene3D" id="1.20.140.10">
    <property type="entry name" value="Butyryl-CoA Dehydrogenase, subunit A, domain 3"/>
    <property type="match status" value="1"/>
</dbReference>
<evidence type="ECO:0000259" key="7">
    <source>
        <dbReference type="Pfam" id="PF02770"/>
    </source>
</evidence>